<proteinExistence type="inferred from homology"/>
<keyword evidence="9" id="KW-1185">Reference proteome</keyword>
<dbReference type="PROSITE" id="PS51375">
    <property type="entry name" value="PPR"/>
    <property type="match status" value="3"/>
</dbReference>
<dbReference type="InterPro" id="IPR002885">
    <property type="entry name" value="PPR_rpt"/>
</dbReference>
<dbReference type="Pfam" id="PF13041">
    <property type="entry name" value="PPR_2"/>
    <property type="match status" value="1"/>
</dbReference>
<protein>
    <recommendedName>
        <fullName evidence="7">Tetratricopeptide repeat domain-containing protein</fullName>
    </recommendedName>
</protein>
<dbReference type="EMBL" id="JAPUFD010000003">
    <property type="protein sequence ID" value="MDI1486294.1"/>
    <property type="molecule type" value="Genomic_DNA"/>
</dbReference>
<dbReference type="Gene3D" id="1.25.40.10">
    <property type="entry name" value="Tetratricopeptide repeat domain"/>
    <property type="match status" value="5"/>
</dbReference>
<gene>
    <name evidence="8" type="ORF">OHK93_005521</name>
</gene>
<keyword evidence="2" id="KW-0677">Repeat</keyword>
<feature type="region of interest" description="Disordered" evidence="6">
    <location>
        <begin position="170"/>
        <end position="210"/>
    </location>
</feature>
<feature type="repeat" description="PPR" evidence="5">
    <location>
        <begin position="1006"/>
        <end position="1036"/>
    </location>
</feature>
<evidence type="ECO:0000256" key="5">
    <source>
        <dbReference type="PROSITE-ProRule" id="PRU00708"/>
    </source>
</evidence>
<comment type="function">
    <text evidence="3">Regulates mitochondrial small subunit maturation by controlling 15S rRNA 5'-end processing. Localizes to the 5' precursor of the 15S rRNA in a position that is subsequently occupied by mS47 in the mature yeast mtSSU. Uses structure and sequence-specific RNA recognition, binding to a single-stranded region of the precursor and specifically recognizing bases -6 to -1. The exchange of Ccm1 for mS47 is coupled to the irreversible removal of precursor rRNA that is accompanied by conformational changes of the mitoribosomal proteins uS5m and mS26. These conformational changes signal completion of 5'-end rRNA processing through protection of the mature 5'-end of the 15S rRNA and stabilization of mS47. The removal of the 5' precursor together with the dissociation of Ccm1 may be catalyzed by the 5'-3' exoribonuclease Pet127. Involved in the specific removal of group I introns in mitochondrial encoded transcripts.</text>
</comment>
<accession>A0AA43QIJ6</accession>
<feature type="domain" description="Tetratricopeptide repeat" evidence="7">
    <location>
        <begin position="495"/>
        <end position="593"/>
    </location>
</feature>
<dbReference type="InterPro" id="IPR011990">
    <property type="entry name" value="TPR-like_helical_dom_sf"/>
</dbReference>
<comment type="similarity">
    <text evidence="1">Belongs to the CCM1 family.</text>
</comment>
<dbReference type="PANTHER" id="PTHR47936">
    <property type="entry name" value="PPR_LONG DOMAIN-CONTAINING PROTEIN"/>
    <property type="match status" value="1"/>
</dbReference>
<dbReference type="Pfam" id="PF01535">
    <property type="entry name" value="PPR"/>
    <property type="match status" value="1"/>
</dbReference>
<comment type="subunit">
    <text evidence="4">Binds to mitochondrial small subunit 15S rRNA.</text>
</comment>
<organism evidence="8 9">
    <name type="scientific">Ramalina farinacea</name>
    <dbReference type="NCBI Taxonomy" id="258253"/>
    <lineage>
        <taxon>Eukaryota</taxon>
        <taxon>Fungi</taxon>
        <taxon>Dikarya</taxon>
        <taxon>Ascomycota</taxon>
        <taxon>Pezizomycotina</taxon>
        <taxon>Lecanoromycetes</taxon>
        <taxon>OSLEUM clade</taxon>
        <taxon>Lecanoromycetidae</taxon>
        <taxon>Lecanorales</taxon>
        <taxon>Lecanorineae</taxon>
        <taxon>Ramalinaceae</taxon>
        <taxon>Ramalina</taxon>
    </lineage>
</organism>
<comment type="caution">
    <text evidence="8">The sequence shown here is derived from an EMBL/GenBank/DDBJ whole genome shotgun (WGS) entry which is preliminary data.</text>
</comment>
<feature type="compositionally biased region" description="Low complexity" evidence="6">
    <location>
        <begin position="172"/>
        <end position="188"/>
    </location>
</feature>
<evidence type="ECO:0000313" key="9">
    <source>
        <dbReference type="Proteomes" id="UP001161017"/>
    </source>
</evidence>
<evidence type="ECO:0000256" key="6">
    <source>
        <dbReference type="SAM" id="MobiDB-lite"/>
    </source>
</evidence>
<dbReference type="Pfam" id="PF24603">
    <property type="entry name" value="TPR_30"/>
    <property type="match status" value="1"/>
</dbReference>
<evidence type="ECO:0000256" key="2">
    <source>
        <dbReference type="ARBA" id="ARBA00022737"/>
    </source>
</evidence>
<dbReference type="NCBIfam" id="TIGR00756">
    <property type="entry name" value="PPR"/>
    <property type="match status" value="2"/>
</dbReference>
<evidence type="ECO:0000313" key="8">
    <source>
        <dbReference type="EMBL" id="MDI1486294.1"/>
    </source>
</evidence>
<evidence type="ECO:0000256" key="4">
    <source>
        <dbReference type="ARBA" id="ARBA00044511"/>
    </source>
</evidence>
<evidence type="ECO:0000256" key="1">
    <source>
        <dbReference type="ARBA" id="ARBA00006192"/>
    </source>
</evidence>
<name>A0AA43QIJ6_9LECA</name>
<reference evidence="8" key="1">
    <citation type="journal article" date="2023" name="Genome Biol. Evol.">
        <title>First Whole Genome Sequence and Flow Cytometry Genome Size Data for the Lichen-Forming Fungus Ramalina farinacea (Ascomycota).</title>
        <authorList>
            <person name="Llewellyn T."/>
            <person name="Mian S."/>
            <person name="Hill R."/>
            <person name="Leitch I.J."/>
            <person name="Gaya E."/>
        </authorList>
    </citation>
    <scope>NUCLEOTIDE SEQUENCE</scope>
    <source>
        <strain evidence="8">LIQ254RAFAR</strain>
    </source>
</reference>
<feature type="compositionally biased region" description="Polar residues" evidence="6">
    <location>
        <begin position="196"/>
        <end position="210"/>
    </location>
</feature>
<evidence type="ECO:0000259" key="7">
    <source>
        <dbReference type="Pfam" id="PF24603"/>
    </source>
</evidence>
<sequence>MVFNKFTHLARPSLTQQYAPFSAVGSTSASATRPSQLPAEPSQHQDAGLKAYHDAWQKLQHSGEGKEWRQFQFPKLIEPNPVSKVQDGKDAHQGGDVLVKGGVADRGALDRSYSTSAVEDIKKAQDEAEEVAVAKVDQAIATVIQQIKETSDEGDGSKNATELSTVQVQIASSTNPSELPESPSSGSLATRDKASSRSSPLSDATAATSVQSEVDAQAHLQHIKQLQDVGAFKDIPPAFASMLASGIRPSAEAYNALLASAVSLSSGKQQVISKALDIYSDMLRRKVTPEATFYSSIIGLLSQRALYVAQMKDDLELQKGRYAATTETNSFLFASNAAEYAILAEDDALNQAVQLFSSAIQSIGPNTLSAETYHLLILACARHQNVDNMVKVYHHLESHGIQPAAAIFPAMIRAFAAGKDLSSSLECYNEYRSLAIEDDAGQFSILGRSDAAVYAALIKSYTICGKSEGGQHFYDKIIDSFATDTPERLQQLEAIQDAVNVDVYIQNSIDAGDFGHAFSLAKGQALTFHAREQAFMKTCAAAADNSDMITATKAYQCISGDSAVKHPASLALFAMHVRTQDIETAQEYWNRMTSSIAVDHSFIAPTALFALALVRQGQTDKALDIARQTFAEIRHSSPAPSSSSDLADQIDEAIEVLAKAVSQGGGSLSATASSTILRAMIENGGLISSVTEHVLTSLGPEQVASLSWENLVLTLQVQSGMLGKSNLSSDQAHASRFAHLLDLATSSNVPLDARTIELVENALNSLPSSHAGLAHKWTAYQNSLIEASRAPQPSPALSSATIVSDTFDPYGPSTDFRGSTLMVEELDNHRNSQGLNEALTKFRNVRRAGRHPRYIAYAKLISAAAREGRINLTHDILGMARHDVPFLAEYPVVRHGWSSILDSMVGACLTAGKRNLAEQFHQEMLEKGSAPTANTYGLYITTLKESTKTFDEATEAVKIFHRAISEGVQPSSFLYNALIGKLGKARRIDDCLRYFQEMRGAGIRPTSVTYGTVVNALCRVSDERFAEELFDEMESMPNYKPRPAPYNSLMQYFLMTKRDSQKVLAYYERMKSMRIQPTMHTFKLLIDTYATLEPVNLTAAEGVLDTIRSQGLRPEAVHFASLIHAKGCALHDMAGARQIFDEVLTKGEVKPQACLYQALFESMVANHCVAETEEVLDSMSANRVEMTPYIANTLIHGWAMENQISKSKAIYDSVGMEKREPSTYEAMTRAFLTAEDRKGALTSVHEMLSRGYPSAVSSKILELVGHGNSRAGNVVLSELIA</sequence>
<feature type="repeat" description="PPR" evidence="5">
    <location>
        <begin position="971"/>
        <end position="1005"/>
    </location>
</feature>
<dbReference type="Pfam" id="PF13812">
    <property type="entry name" value="PPR_3"/>
    <property type="match status" value="2"/>
</dbReference>
<dbReference type="FunFam" id="1.25.40.10:FF:000266">
    <property type="entry name" value="Pentatricopeptide repeat domain-containing protein"/>
    <property type="match status" value="1"/>
</dbReference>
<dbReference type="InterPro" id="IPR057585">
    <property type="entry name" value="TPR_dom_fungi"/>
</dbReference>
<dbReference type="PANTHER" id="PTHR47936:SF1">
    <property type="entry name" value="PENTATRICOPEPTIDE REPEAT-CONTAINING PROTEIN GUN1, CHLOROPLASTIC"/>
    <property type="match status" value="1"/>
</dbReference>
<dbReference type="Proteomes" id="UP001161017">
    <property type="component" value="Unassembled WGS sequence"/>
</dbReference>
<dbReference type="GO" id="GO:0031930">
    <property type="term" value="P:mitochondria-nucleus signaling pathway"/>
    <property type="evidence" value="ECO:0007669"/>
    <property type="project" value="TreeGrafter"/>
</dbReference>
<evidence type="ECO:0000256" key="3">
    <source>
        <dbReference type="ARBA" id="ARBA00044493"/>
    </source>
</evidence>
<feature type="repeat" description="PPR" evidence="5">
    <location>
        <begin position="369"/>
        <end position="403"/>
    </location>
</feature>